<evidence type="ECO:0000313" key="2">
    <source>
        <dbReference type="EMBL" id="CAG8596830.1"/>
    </source>
</evidence>
<gene>
    <name evidence="2" type="ORF">POCULU_LOCUS7256</name>
</gene>
<reference evidence="2" key="1">
    <citation type="submission" date="2021-06" db="EMBL/GenBank/DDBJ databases">
        <authorList>
            <person name="Kallberg Y."/>
            <person name="Tangrot J."/>
            <person name="Rosling A."/>
        </authorList>
    </citation>
    <scope>NUCLEOTIDE SEQUENCE</scope>
    <source>
        <strain evidence="2">IA702</strain>
    </source>
</reference>
<dbReference type="InterPro" id="IPR003428">
    <property type="entry name" value="MAM33"/>
</dbReference>
<sequence>MPSSRLTADQDLASKLSEELKFEKAENFDTAFIKNFTENNSFKIEDKPDSNTVTLTRTFGNERIRVTFDITNPDFEGDPDDYAEKPENDEEEPQQSSDEAAIRFIKLPYRCSVTIEKDNKGVLAFDLVLEEGTAILEHVAYFADASLIDGTSSESEWKRRSLYSGPTYETLDDDIQRLFEEYLKERGINESLAIFVPTYAEYKEQQEYVKWMENVHKFITG</sequence>
<dbReference type="GO" id="GO:0005759">
    <property type="term" value="C:mitochondrial matrix"/>
    <property type="evidence" value="ECO:0007669"/>
    <property type="project" value="InterPro"/>
</dbReference>
<feature type="compositionally biased region" description="Acidic residues" evidence="1">
    <location>
        <begin position="75"/>
        <end position="93"/>
    </location>
</feature>
<name>A0A9N9GC88_9GLOM</name>
<dbReference type="PANTHER" id="PTHR10826:SF1">
    <property type="entry name" value="COMPLEMENT COMPONENT 1 Q SUBCOMPONENT-BINDING PROTEIN, MITOCHONDRIAL"/>
    <property type="match status" value="1"/>
</dbReference>
<proteinExistence type="predicted"/>
<feature type="region of interest" description="Disordered" evidence="1">
    <location>
        <begin position="70"/>
        <end position="99"/>
    </location>
</feature>
<evidence type="ECO:0000256" key="1">
    <source>
        <dbReference type="SAM" id="MobiDB-lite"/>
    </source>
</evidence>
<dbReference type="PANTHER" id="PTHR10826">
    <property type="entry name" value="COMPLEMENT COMPONENT 1"/>
    <property type="match status" value="1"/>
</dbReference>
<protein>
    <submittedName>
        <fullName evidence="2">8908_t:CDS:1</fullName>
    </submittedName>
</protein>
<organism evidence="2 3">
    <name type="scientific">Paraglomus occultum</name>
    <dbReference type="NCBI Taxonomy" id="144539"/>
    <lineage>
        <taxon>Eukaryota</taxon>
        <taxon>Fungi</taxon>
        <taxon>Fungi incertae sedis</taxon>
        <taxon>Mucoromycota</taxon>
        <taxon>Glomeromycotina</taxon>
        <taxon>Glomeromycetes</taxon>
        <taxon>Paraglomerales</taxon>
        <taxon>Paraglomeraceae</taxon>
        <taxon>Paraglomus</taxon>
    </lineage>
</organism>
<dbReference type="AlphaFoldDB" id="A0A9N9GC88"/>
<keyword evidence="3" id="KW-1185">Reference proteome</keyword>
<dbReference type="GO" id="GO:0042256">
    <property type="term" value="P:cytosolic ribosome assembly"/>
    <property type="evidence" value="ECO:0007669"/>
    <property type="project" value="TreeGrafter"/>
</dbReference>
<dbReference type="SUPFAM" id="SSF54529">
    <property type="entry name" value="Mitochondrial glycoprotein MAM33-like"/>
    <property type="match status" value="1"/>
</dbReference>
<dbReference type="Pfam" id="PF02330">
    <property type="entry name" value="MAM33"/>
    <property type="match status" value="1"/>
</dbReference>
<dbReference type="InterPro" id="IPR036561">
    <property type="entry name" value="MAM33_sf"/>
</dbReference>
<dbReference type="Proteomes" id="UP000789572">
    <property type="component" value="Unassembled WGS sequence"/>
</dbReference>
<dbReference type="EMBL" id="CAJVPJ010001586">
    <property type="protein sequence ID" value="CAG8596830.1"/>
    <property type="molecule type" value="Genomic_DNA"/>
</dbReference>
<evidence type="ECO:0000313" key="3">
    <source>
        <dbReference type="Proteomes" id="UP000789572"/>
    </source>
</evidence>
<dbReference type="Gene3D" id="3.10.280.10">
    <property type="entry name" value="Mitochondrial glycoprotein"/>
    <property type="match status" value="1"/>
</dbReference>
<accession>A0A9N9GC88</accession>
<comment type="caution">
    <text evidence="2">The sequence shown here is derived from an EMBL/GenBank/DDBJ whole genome shotgun (WGS) entry which is preliminary data.</text>
</comment>
<dbReference type="OrthoDB" id="278212at2759"/>